<gene>
    <name evidence="2" type="ORF">GBC97_10060</name>
    <name evidence="1" type="ORF">GBK08_10160</name>
</gene>
<sequence>MGYVNLKPANVLNRDMAILFGAEATRPVAEKVEAKAKGLADVKAKHSSVADRIDISTHAHGTHTAVIMSVKGRDGSEIASHLEFGYFNRWLEHKYGIKSPLAWMPGLFIMSEAKYCLWSNKRVRRHHQI</sequence>
<dbReference type="Proteomes" id="UP000478746">
    <property type="component" value="Unassembled WGS sequence"/>
</dbReference>
<comment type="caution">
    <text evidence="2">The sequence shown here is derived from an EMBL/GenBank/DDBJ whole genome shotgun (WGS) entry which is preliminary data.</text>
</comment>
<proteinExistence type="predicted"/>
<dbReference type="EMBL" id="WDVF01000025">
    <property type="protein sequence ID" value="KAB7132557.1"/>
    <property type="molecule type" value="Genomic_DNA"/>
</dbReference>
<evidence type="ECO:0000313" key="1">
    <source>
        <dbReference type="EMBL" id="KAB6836460.1"/>
    </source>
</evidence>
<dbReference type="Proteomes" id="UP000461165">
    <property type="component" value="Unassembled WGS sequence"/>
</dbReference>
<evidence type="ECO:0000313" key="2">
    <source>
        <dbReference type="EMBL" id="KAB7132557.1"/>
    </source>
</evidence>
<reference evidence="3 4" key="1">
    <citation type="journal article" date="2019" name="Nat. Med.">
        <title>A library of human gut bacterial isolates paired with longitudinal multiomics data enables mechanistic microbiome research.</title>
        <authorList>
            <person name="Poyet M."/>
            <person name="Groussin M."/>
            <person name="Gibbons S.M."/>
            <person name="Avila-Pacheco J."/>
            <person name="Jiang X."/>
            <person name="Kearney S.M."/>
            <person name="Perrotta A.R."/>
            <person name="Berdy B."/>
            <person name="Zhao S."/>
            <person name="Lieberman T.D."/>
            <person name="Swanson P.K."/>
            <person name="Smith M."/>
            <person name="Roesemann S."/>
            <person name="Alexander J.E."/>
            <person name="Rich S.A."/>
            <person name="Livny J."/>
            <person name="Vlamakis H."/>
            <person name="Clish C."/>
            <person name="Bullock K."/>
            <person name="Deik A."/>
            <person name="Scott J."/>
            <person name="Pierce K.A."/>
            <person name="Xavier R.J."/>
            <person name="Alm E.J."/>
        </authorList>
    </citation>
    <scope>NUCLEOTIDE SEQUENCE [LARGE SCALE GENOMIC DNA]</scope>
    <source>
        <strain evidence="2 3">BIOML-A166</strain>
        <strain evidence="1 4">BIOML-A320</strain>
    </source>
</reference>
<accession>A0A6A2SEC2</accession>
<evidence type="ECO:0000313" key="3">
    <source>
        <dbReference type="Proteomes" id="UP000461165"/>
    </source>
</evidence>
<name>A0A6A2SEC2_BIFLN</name>
<dbReference type="AlphaFoldDB" id="A0A6A2SEC2"/>
<evidence type="ECO:0000313" key="4">
    <source>
        <dbReference type="Proteomes" id="UP000478746"/>
    </source>
</evidence>
<protein>
    <submittedName>
        <fullName evidence="2">Uncharacterized protein</fullName>
    </submittedName>
</protein>
<dbReference type="EMBL" id="WEAY01000025">
    <property type="protein sequence ID" value="KAB6836460.1"/>
    <property type="molecule type" value="Genomic_DNA"/>
</dbReference>
<organism evidence="2 3">
    <name type="scientific">Bifidobacterium longum</name>
    <dbReference type="NCBI Taxonomy" id="216816"/>
    <lineage>
        <taxon>Bacteria</taxon>
        <taxon>Bacillati</taxon>
        <taxon>Actinomycetota</taxon>
        <taxon>Actinomycetes</taxon>
        <taxon>Bifidobacteriales</taxon>
        <taxon>Bifidobacteriaceae</taxon>
        <taxon>Bifidobacterium</taxon>
    </lineage>
</organism>